<dbReference type="InterPro" id="IPR044399">
    <property type="entry name" value="Mb-like_M"/>
</dbReference>
<keyword evidence="4" id="KW-1185">Reference proteome</keyword>
<dbReference type="AlphaFoldDB" id="A0A0P1KSA3"/>
<dbReference type="GO" id="GO:0046210">
    <property type="term" value="P:nitric oxide catabolic process"/>
    <property type="evidence" value="ECO:0007669"/>
    <property type="project" value="TreeGrafter"/>
</dbReference>
<feature type="region of interest" description="Disordered" evidence="1">
    <location>
        <begin position="335"/>
        <end position="412"/>
    </location>
</feature>
<name>A0A0P1KSA3_9SACH</name>
<sequence length="554" mass="60688">MFEGTDHSPLSTPQFGKCLLTRPLSTEEQWHRSNDLEHKVLSDQPLEKDGLLRQSAYSSGTYPRSFLDTYHDELSSDCSTSEMEFERDEGGKGNSSKMRNNEHPEATVVTFQKHYKMSLQLQPCEIEMVRCSWSILLDDECPKSKYDAFVESCVKRQGRKTSNNQLANKALYCTSKRPLTELKEIEDGPGISSFLFGAQFLHNIREIVPSIEYSFPGIQHAAAGVTGVLSMAISNLEDLSVMDSYLSSLGKHHARILGVGTDHFDVAGVAFLKTLRDRFGYHCTKELDELWSRIYIYLANSMLQYGIDPILLDSGFSNITLEFPQISERPDSINSAELCSKGSHSKRDNKETNISNISKSTMSSNEPTKKVSPISSGRLLSGTPTGRSSESNASFGQEGIKNKNYRKDSNRNLRSVRGAGAWDGSNQQLISSNENYVHYGASVRGGGGWKKASDRNAPEKDPRGKHLRAASDERSGSSAPSTNDRPSFSTPSSRTCAAFAGQTSNVSSREQLGTGGNPRIPTKAYSKANNAARSSGGVRGGGGFSGESGDCIVM</sequence>
<feature type="compositionally biased region" description="Gly residues" evidence="1">
    <location>
        <begin position="537"/>
        <end position="546"/>
    </location>
</feature>
<feature type="region of interest" description="Disordered" evidence="1">
    <location>
        <begin position="78"/>
        <end position="102"/>
    </location>
</feature>
<dbReference type="GO" id="GO:0071949">
    <property type="term" value="F:FAD binding"/>
    <property type="evidence" value="ECO:0007669"/>
    <property type="project" value="TreeGrafter"/>
</dbReference>
<evidence type="ECO:0000313" key="3">
    <source>
        <dbReference type="EMBL" id="CUS23013.1"/>
    </source>
</evidence>
<feature type="compositionally biased region" description="Basic and acidic residues" evidence="1">
    <location>
        <begin position="451"/>
        <end position="475"/>
    </location>
</feature>
<feature type="region of interest" description="Disordered" evidence="1">
    <location>
        <begin position="444"/>
        <end position="554"/>
    </location>
</feature>
<dbReference type="InterPro" id="IPR009050">
    <property type="entry name" value="Globin-like_sf"/>
</dbReference>
<dbReference type="GO" id="GO:0019825">
    <property type="term" value="F:oxygen binding"/>
    <property type="evidence" value="ECO:0007669"/>
    <property type="project" value="InterPro"/>
</dbReference>
<feature type="compositionally biased region" description="Polar residues" evidence="1">
    <location>
        <begin position="352"/>
        <end position="366"/>
    </location>
</feature>
<dbReference type="Gene3D" id="1.10.490.10">
    <property type="entry name" value="Globins"/>
    <property type="match status" value="1"/>
</dbReference>
<dbReference type="SUPFAM" id="SSF46458">
    <property type="entry name" value="Globin-like"/>
    <property type="match status" value="1"/>
</dbReference>
<organism evidence="3 4">
    <name type="scientific">Lachancea quebecensis</name>
    <dbReference type="NCBI Taxonomy" id="1654605"/>
    <lineage>
        <taxon>Eukaryota</taxon>
        <taxon>Fungi</taxon>
        <taxon>Dikarya</taxon>
        <taxon>Ascomycota</taxon>
        <taxon>Saccharomycotina</taxon>
        <taxon>Saccharomycetes</taxon>
        <taxon>Saccharomycetales</taxon>
        <taxon>Saccharomycetaceae</taxon>
        <taxon>Lachancea</taxon>
    </lineage>
</organism>
<feature type="compositionally biased region" description="Polar residues" evidence="1">
    <location>
        <begin position="476"/>
        <end position="511"/>
    </location>
</feature>
<dbReference type="GO" id="GO:0008941">
    <property type="term" value="F:nitric oxide dioxygenase NAD(P)H activity"/>
    <property type="evidence" value="ECO:0007669"/>
    <property type="project" value="TreeGrafter"/>
</dbReference>
<dbReference type="CDD" id="cd01040">
    <property type="entry name" value="Mb-like"/>
    <property type="match status" value="1"/>
</dbReference>
<dbReference type="Proteomes" id="UP000236544">
    <property type="component" value="Unassembled WGS sequence"/>
</dbReference>
<dbReference type="GO" id="GO:0071500">
    <property type="term" value="P:cellular response to nitrosative stress"/>
    <property type="evidence" value="ECO:0007669"/>
    <property type="project" value="TreeGrafter"/>
</dbReference>
<dbReference type="InterPro" id="IPR000971">
    <property type="entry name" value="Globin"/>
</dbReference>
<reference evidence="4" key="1">
    <citation type="submission" date="2015-10" db="EMBL/GenBank/DDBJ databases">
        <authorList>
            <person name="Devillers H."/>
        </authorList>
    </citation>
    <scope>NUCLEOTIDE SEQUENCE [LARGE SCALE GENOMIC DNA]</scope>
</reference>
<evidence type="ECO:0000313" key="4">
    <source>
        <dbReference type="Proteomes" id="UP000236544"/>
    </source>
</evidence>
<accession>A0A0P1KSA3</accession>
<dbReference type="InterPro" id="IPR012292">
    <property type="entry name" value="Globin/Proto"/>
</dbReference>
<protein>
    <submittedName>
        <fullName evidence="3">LAQU0S08e00210g1_1</fullName>
    </submittedName>
</protein>
<dbReference type="EMBL" id="LN890539">
    <property type="protein sequence ID" value="CUS23013.1"/>
    <property type="molecule type" value="Genomic_DNA"/>
</dbReference>
<dbReference type="PANTHER" id="PTHR43396">
    <property type="entry name" value="FLAVOHEMOPROTEIN"/>
    <property type="match status" value="1"/>
</dbReference>
<dbReference type="OrthoDB" id="4036345at2759"/>
<evidence type="ECO:0000256" key="1">
    <source>
        <dbReference type="SAM" id="MobiDB-lite"/>
    </source>
</evidence>
<gene>
    <name evidence="3" type="ORF">LAQU0_S08e00210g</name>
</gene>
<dbReference type="Pfam" id="PF00042">
    <property type="entry name" value="Globin"/>
    <property type="match status" value="1"/>
</dbReference>
<evidence type="ECO:0000259" key="2">
    <source>
        <dbReference type="Pfam" id="PF00042"/>
    </source>
</evidence>
<dbReference type="PANTHER" id="PTHR43396:SF6">
    <property type="entry name" value="ABL201WP"/>
    <property type="match status" value="1"/>
</dbReference>
<dbReference type="GO" id="GO:0020037">
    <property type="term" value="F:heme binding"/>
    <property type="evidence" value="ECO:0007669"/>
    <property type="project" value="InterPro"/>
</dbReference>
<feature type="compositionally biased region" description="Polar residues" evidence="1">
    <location>
        <begin position="382"/>
        <end position="395"/>
    </location>
</feature>
<feature type="domain" description="Globin" evidence="2">
    <location>
        <begin position="217"/>
        <end position="299"/>
    </location>
</feature>
<proteinExistence type="predicted"/>